<organism evidence="1 2">
    <name type="scientific">Cichorium intybus</name>
    <name type="common">Chicory</name>
    <dbReference type="NCBI Taxonomy" id="13427"/>
    <lineage>
        <taxon>Eukaryota</taxon>
        <taxon>Viridiplantae</taxon>
        <taxon>Streptophyta</taxon>
        <taxon>Embryophyta</taxon>
        <taxon>Tracheophyta</taxon>
        <taxon>Spermatophyta</taxon>
        <taxon>Magnoliopsida</taxon>
        <taxon>eudicotyledons</taxon>
        <taxon>Gunneridae</taxon>
        <taxon>Pentapetalae</taxon>
        <taxon>asterids</taxon>
        <taxon>campanulids</taxon>
        <taxon>Asterales</taxon>
        <taxon>Asteraceae</taxon>
        <taxon>Cichorioideae</taxon>
        <taxon>Cichorieae</taxon>
        <taxon>Cichoriinae</taxon>
        <taxon>Cichorium</taxon>
    </lineage>
</organism>
<comment type="caution">
    <text evidence="1">The sequence shown here is derived from an EMBL/GenBank/DDBJ whole genome shotgun (WGS) entry which is preliminary data.</text>
</comment>
<reference evidence="2" key="1">
    <citation type="journal article" date="2022" name="Mol. Ecol. Resour.">
        <title>The genomes of chicory, endive, great burdock and yacon provide insights into Asteraceae palaeo-polyploidization history and plant inulin production.</title>
        <authorList>
            <person name="Fan W."/>
            <person name="Wang S."/>
            <person name="Wang H."/>
            <person name="Wang A."/>
            <person name="Jiang F."/>
            <person name="Liu H."/>
            <person name="Zhao H."/>
            <person name="Xu D."/>
            <person name="Zhang Y."/>
        </authorList>
    </citation>
    <scope>NUCLEOTIDE SEQUENCE [LARGE SCALE GENOMIC DNA]</scope>
    <source>
        <strain evidence="2">cv. Punajuju</strain>
    </source>
</reference>
<gene>
    <name evidence="1" type="ORF">L2E82_43990</name>
</gene>
<accession>A0ACB8ZPU1</accession>
<proteinExistence type="predicted"/>
<evidence type="ECO:0000313" key="2">
    <source>
        <dbReference type="Proteomes" id="UP001055811"/>
    </source>
</evidence>
<evidence type="ECO:0000313" key="1">
    <source>
        <dbReference type="EMBL" id="KAI3699582.1"/>
    </source>
</evidence>
<sequence length="87" mass="9559">MFFPLTLSHSGDLNASSIQWVIDASSSLDIQNEKGVTKRRREGSEAGSLEKLESLAFEDNVLRCSSQSLSPSAIFTKTLCKKHEEIG</sequence>
<dbReference type="Proteomes" id="UP001055811">
    <property type="component" value="Linkage Group LG08"/>
</dbReference>
<dbReference type="EMBL" id="CM042016">
    <property type="protein sequence ID" value="KAI3699582.1"/>
    <property type="molecule type" value="Genomic_DNA"/>
</dbReference>
<reference evidence="1 2" key="2">
    <citation type="journal article" date="2022" name="Mol. Ecol. Resour.">
        <title>The genomes of chicory, endive, great burdock and yacon provide insights into Asteraceae paleo-polyploidization history and plant inulin production.</title>
        <authorList>
            <person name="Fan W."/>
            <person name="Wang S."/>
            <person name="Wang H."/>
            <person name="Wang A."/>
            <person name="Jiang F."/>
            <person name="Liu H."/>
            <person name="Zhao H."/>
            <person name="Xu D."/>
            <person name="Zhang Y."/>
        </authorList>
    </citation>
    <scope>NUCLEOTIDE SEQUENCE [LARGE SCALE GENOMIC DNA]</scope>
    <source>
        <strain evidence="2">cv. Punajuju</strain>
        <tissue evidence="1">Leaves</tissue>
    </source>
</reference>
<keyword evidence="2" id="KW-1185">Reference proteome</keyword>
<name>A0ACB8ZPU1_CICIN</name>
<protein>
    <submittedName>
        <fullName evidence="1">Uncharacterized protein</fullName>
    </submittedName>
</protein>